<dbReference type="Proteomes" id="UP000001910">
    <property type="component" value="Chromosome"/>
</dbReference>
<dbReference type="HOGENOM" id="CLU_1710995_0_0_0"/>
<gene>
    <name evidence="5" type="ordered locus">Lebu_1835</name>
</gene>
<feature type="compositionally biased region" description="Basic and acidic residues" evidence="2">
    <location>
        <begin position="87"/>
        <end position="96"/>
    </location>
</feature>
<dbReference type="InterPro" id="IPR003646">
    <property type="entry name" value="SH3-like_bac-type"/>
</dbReference>
<feature type="transmembrane region" description="Helical" evidence="3">
    <location>
        <begin position="17"/>
        <end position="40"/>
    </location>
</feature>
<sequence length="171" mass="19105">MMEQNNINNSNNNVVKIVLAAVIGFFSLVLFAIAIIYIVSMQTKIAKLEKEQQEVIKRQLEAQNMASVQTVPQLQPQPVQQQQSQPVKKEPKKTQNTEKNSQSSEPVIFYIDGSGDEDGIVSVRLEPKEGSELIADLSNGEPVEYLGRKGDWYYVKYDGGTGYVPKSGLKR</sequence>
<accession>C7NC20</accession>
<dbReference type="RefSeq" id="WP_015770040.1">
    <property type="nucleotide sequence ID" value="NC_013192.1"/>
</dbReference>
<keyword evidence="1" id="KW-0175">Coiled coil</keyword>
<evidence type="ECO:0000313" key="6">
    <source>
        <dbReference type="Proteomes" id="UP000001910"/>
    </source>
</evidence>
<keyword evidence="3" id="KW-1133">Transmembrane helix</keyword>
<reference evidence="5 6" key="1">
    <citation type="journal article" date="2009" name="Stand. Genomic Sci.">
        <title>Complete genome sequence of Leptotrichia buccalis type strain (C-1013-b).</title>
        <authorList>
            <person name="Ivanova N."/>
            <person name="Gronow S."/>
            <person name="Lapidus A."/>
            <person name="Copeland A."/>
            <person name="Glavina Del Rio T."/>
            <person name="Nolan M."/>
            <person name="Lucas S."/>
            <person name="Chen F."/>
            <person name="Tice H."/>
            <person name="Cheng J.F."/>
            <person name="Saunders E."/>
            <person name="Bruce D."/>
            <person name="Goodwin L."/>
            <person name="Brettin T."/>
            <person name="Detter J.C."/>
            <person name="Han C."/>
            <person name="Pitluck S."/>
            <person name="Mikhailova N."/>
            <person name="Pati A."/>
            <person name="Mavrommatis K."/>
            <person name="Chen A."/>
            <person name="Palaniappan K."/>
            <person name="Land M."/>
            <person name="Hauser L."/>
            <person name="Chang Y.J."/>
            <person name="Jeffries C.D."/>
            <person name="Chain P."/>
            <person name="Rohde C."/>
            <person name="Goker M."/>
            <person name="Bristow J."/>
            <person name="Eisen J.A."/>
            <person name="Markowitz V."/>
            <person name="Hugenholtz P."/>
            <person name="Kyrpides N.C."/>
            <person name="Klenk H.P."/>
        </authorList>
    </citation>
    <scope>NUCLEOTIDE SEQUENCE [LARGE SCALE GENOMIC DNA]</scope>
    <source>
        <strain evidence="6">ATCC 14201 / DSM 1135 / JCM 12969 / NCTC 10249 / C-1013-b</strain>
    </source>
</reference>
<dbReference type="KEGG" id="lba:Lebu_1835"/>
<dbReference type="Gene3D" id="2.30.30.40">
    <property type="entry name" value="SH3 Domains"/>
    <property type="match status" value="1"/>
</dbReference>
<feature type="coiled-coil region" evidence="1">
    <location>
        <begin position="38"/>
        <end position="65"/>
    </location>
</feature>
<evidence type="ECO:0000256" key="3">
    <source>
        <dbReference type="SAM" id="Phobius"/>
    </source>
</evidence>
<feature type="region of interest" description="Disordered" evidence="2">
    <location>
        <begin position="67"/>
        <end position="106"/>
    </location>
</feature>
<protein>
    <submittedName>
        <fullName evidence="5">SH3 type 3 domain protein</fullName>
    </submittedName>
</protein>
<dbReference type="Pfam" id="PF08239">
    <property type="entry name" value="SH3_3"/>
    <property type="match status" value="1"/>
</dbReference>
<evidence type="ECO:0000259" key="4">
    <source>
        <dbReference type="Pfam" id="PF08239"/>
    </source>
</evidence>
<keyword evidence="3" id="KW-0812">Transmembrane</keyword>
<organism evidence="5 6">
    <name type="scientific">Leptotrichia buccalis (strain ATCC 14201 / DSM 1135 / JCM 12969 / NCTC 10249 / C-1013-b)</name>
    <dbReference type="NCBI Taxonomy" id="523794"/>
    <lineage>
        <taxon>Bacteria</taxon>
        <taxon>Fusobacteriati</taxon>
        <taxon>Fusobacteriota</taxon>
        <taxon>Fusobacteriia</taxon>
        <taxon>Fusobacteriales</taxon>
        <taxon>Leptotrichiaceae</taxon>
        <taxon>Leptotrichia</taxon>
    </lineage>
</organism>
<dbReference type="AlphaFoldDB" id="C7NC20"/>
<keyword evidence="3" id="KW-0472">Membrane</keyword>
<keyword evidence="6" id="KW-1185">Reference proteome</keyword>
<feature type="domain" description="SH3b" evidence="4">
    <location>
        <begin position="122"/>
        <end position="169"/>
    </location>
</feature>
<evidence type="ECO:0000256" key="2">
    <source>
        <dbReference type="SAM" id="MobiDB-lite"/>
    </source>
</evidence>
<feature type="compositionally biased region" description="Low complexity" evidence="2">
    <location>
        <begin position="68"/>
        <end position="86"/>
    </location>
</feature>
<evidence type="ECO:0000256" key="1">
    <source>
        <dbReference type="SAM" id="Coils"/>
    </source>
</evidence>
<dbReference type="eggNOG" id="COG3103">
    <property type="taxonomic scope" value="Bacteria"/>
</dbReference>
<proteinExistence type="predicted"/>
<name>C7NC20_LEPBD</name>
<evidence type="ECO:0000313" key="5">
    <source>
        <dbReference type="EMBL" id="ACV39701.1"/>
    </source>
</evidence>
<dbReference type="EMBL" id="CP001685">
    <property type="protein sequence ID" value="ACV39701.1"/>
    <property type="molecule type" value="Genomic_DNA"/>
</dbReference>